<keyword evidence="1" id="KW-0472">Membrane</keyword>
<dbReference type="AlphaFoldDB" id="A0A853FDI8"/>
<keyword evidence="3" id="KW-1185">Reference proteome</keyword>
<evidence type="ECO:0000313" key="2">
    <source>
        <dbReference type="EMBL" id="NYT38905.1"/>
    </source>
</evidence>
<dbReference type="RefSeq" id="WP_129971416.1">
    <property type="nucleotide sequence ID" value="NZ_JACCEW010000008.1"/>
</dbReference>
<reference evidence="2 3" key="1">
    <citation type="submission" date="2020-07" db="EMBL/GenBank/DDBJ databases">
        <title>Taxonomic revisions and descriptions of new bacterial species based on genomic comparisons in the high-G+C-content subgroup of the family Alcaligenaceae.</title>
        <authorList>
            <person name="Szabo A."/>
            <person name="Felfoldi T."/>
        </authorList>
    </citation>
    <scope>NUCLEOTIDE SEQUENCE [LARGE SCALE GENOMIC DNA]</scope>
    <source>
        <strain evidence="2 3">DSM 25264</strain>
    </source>
</reference>
<gene>
    <name evidence="2" type="ORF">H0A68_18675</name>
</gene>
<keyword evidence="1" id="KW-0812">Transmembrane</keyword>
<name>A0A853FDI8_9BURK</name>
<proteinExistence type="predicted"/>
<sequence>MQSSNWPGGIDRSHSNFTLRFPRASRYDGIGAWAKDSTKIPVIDAVLYVGGTVAVIWATLRIALWIWG</sequence>
<protein>
    <submittedName>
        <fullName evidence="2">Uncharacterized protein</fullName>
    </submittedName>
</protein>
<comment type="caution">
    <text evidence="2">The sequence shown here is derived from an EMBL/GenBank/DDBJ whole genome shotgun (WGS) entry which is preliminary data.</text>
</comment>
<dbReference type="OrthoDB" id="8687756at2"/>
<dbReference type="Proteomes" id="UP000580517">
    <property type="component" value="Unassembled WGS sequence"/>
</dbReference>
<organism evidence="2 3">
    <name type="scientific">Allopusillimonas soli</name>
    <dbReference type="NCBI Taxonomy" id="659016"/>
    <lineage>
        <taxon>Bacteria</taxon>
        <taxon>Pseudomonadati</taxon>
        <taxon>Pseudomonadota</taxon>
        <taxon>Betaproteobacteria</taxon>
        <taxon>Burkholderiales</taxon>
        <taxon>Alcaligenaceae</taxon>
        <taxon>Allopusillimonas</taxon>
    </lineage>
</organism>
<evidence type="ECO:0000256" key="1">
    <source>
        <dbReference type="SAM" id="Phobius"/>
    </source>
</evidence>
<feature type="transmembrane region" description="Helical" evidence="1">
    <location>
        <begin position="45"/>
        <end position="67"/>
    </location>
</feature>
<accession>A0A853FDI8</accession>
<evidence type="ECO:0000313" key="3">
    <source>
        <dbReference type="Proteomes" id="UP000580517"/>
    </source>
</evidence>
<keyword evidence="1" id="KW-1133">Transmembrane helix</keyword>
<dbReference type="EMBL" id="JACCEW010000008">
    <property type="protein sequence ID" value="NYT38905.1"/>
    <property type="molecule type" value="Genomic_DNA"/>
</dbReference>